<evidence type="ECO:0000313" key="3">
    <source>
        <dbReference type="Proteomes" id="UP000682134"/>
    </source>
</evidence>
<proteinExistence type="predicted"/>
<evidence type="ECO:0008006" key="4">
    <source>
        <dbReference type="Google" id="ProtNLM"/>
    </source>
</evidence>
<keyword evidence="1" id="KW-0175">Coiled coil</keyword>
<sequence>MYTTTEVAEQLNTNRKKILDFAKKANLDLEKNANGGYLFSADQVDILKNSLHSIKDRIQNNNDSNVNNNEKMMNEITNRLSSMESELRSKANEVVNVQLLQHRGEIEDIKKQVTNMENQLSDIQDLLTNIKLEVENNKNIVHFPKNKKRLAILSFLGR</sequence>
<protein>
    <recommendedName>
        <fullName evidence="4">Chromosome-anchoring protein RacA</fullName>
    </recommendedName>
</protein>
<reference evidence="2" key="1">
    <citation type="submission" date="2021-04" db="EMBL/GenBank/DDBJ databases">
        <title>Genome seq and assembly of Bacillus sp.</title>
        <authorList>
            <person name="Chhetri G."/>
        </authorList>
    </citation>
    <scope>NUCLEOTIDE SEQUENCE</scope>
    <source>
        <strain evidence="2">RG28</strain>
    </source>
</reference>
<dbReference type="Proteomes" id="UP000682134">
    <property type="component" value="Unassembled WGS sequence"/>
</dbReference>
<name>A0A940NLM9_9BACI</name>
<organism evidence="2 3">
    <name type="scientific">Gottfriedia endophytica</name>
    <dbReference type="NCBI Taxonomy" id="2820819"/>
    <lineage>
        <taxon>Bacteria</taxon>
        <taxon>Bacillati</taxon>
        <taxon>Bacillota</taxon>
        <taxon>Bacilli</taxon>
        <taxon>Bacillales</taxon>
        <taxon>Bacillaceae</taxon>
        <taxon>Gottfriedia</taxon>
    </lineage>
</organism>
<feature type="coiled-coil region" evidence="1">
    <location>
        <begin position="66"/>
        <end position="133"/>
    </location>
</feature>
<accession>A0A940NLM9</accession>
<dbReference type="RefSeq" id="WP_209406850.1">
    <property type="nucleotide sequence ID" value="NZ_JAGIYQ010000011.1"/>
</dbReference>
<evidence type="ECO:0000256" key="1">
    <source>
        <dbReference type="SAM" id="Coils"/>
    </source>
</evidence>
<dbReference type="AlphaFoldDB" id="A0A940NLM9"/>
<dbReference type="EMBL" id="JAGIYQ010000011">
    <property type="protein sequence ID" value="MBP0726507.1"/>
    <property type="molecule type" value="Genomic_DNA"/>
</dbReference>
<comment type="caution">
    <text evidence="2">The sequence shown here is derived from an EMBL/GenBank/DDBJ whole genome shotgun (WGS) entry which is preliminary data.</text>
</comment>
<keyword evidence="3" id="KW-1185">Reference proteome</keyword>
<evidence type="ECO:0000313" key="2">
    <source>
        <dbReference type="EMBL" id="MBP0726507.1"/>
    </source>
</evidence>
<dbReference type="Gene3D" id="1.10.1660.10">
    <property type="match status" value="1"/>
</dbReference>
<gene>
    <name evidence="2" type="ORF">J5Y03_15205</name>
</gene>